<keyword evidence="3" id="KW-1185">Reference proteome</keyword>
<dbReference type="EMBL" id="MIGA01000004">
    <property type="protein sequence ID" value="OSY47499.1"/>
    <property type="molecule type" value="Genomic_DNA"/>
</dbReference>
<reference evidence="2 3" key="1">
    <citation type="submission" date="2016-09" db="EMBL/GenBank/DDBJ databases">
        <title>Streptomyces platensis DSM40041, a candidate organism with high potential of specific P450 cytochromes.</title>
        <authorList>
            <person name="Grumaz C."/>
            <person name="Vainshtein Y."/>
            <person name="Kirstahler P."/>
            <person name="Sohn K."/>
        </authorList>
    </citation>
    <scope>NUCLEOTIDE SEQUENCE [LARGE SCALE GENOMIC DNA]</scope>
    <source>
        <strain evidence="2 3">DSM 40041</strain>
    </source>
</reference>
<feature type="region of interest" description="Disordered" evidence="1">
    <location>
        <begin position="119"/>
        <end position="145"/>
    </location>
</feature>
<comment type="caution">
    <text evidence="2">The sequence shown here is derived from an EMBL/GenBank/DDBJ whole genome shotgun (WGS) entry which is preliminary data.</text>
</comment>
<sequence>MCGQVTLNLHDHLAAYVPKHPGAYLRFSSDRFGLEAGVDRQLEDAQDAQVRLHRGPFTKIYRENDTSAFEKRKVIKPDGSIDWIVLCPELASRALGRQHLCERQGALLLPVGRSRESVCQPSRMKPSRTSQSFATSCGSSPSTSTRAFSRWASAPVSRLVIGARRSAMAGYFLMVALFISGAAL</sequence>
<name>A0ABX3Y374_STRPT</name>
<evidence type="ECO:0000313" key="3">
    <source>
        <dbReference type="Proteomes" id="UP000194225"/>
    </source>
</evidence>
<accession>A0ABX3Y374</accession>
<proteinExistence type="predicted"/>
<gene>
    <name evidence="2" type="ORF">BG653_01217</name>
</gene>
<organism evidence="2 3">
    <name type="scientific">Streptomyces platensis</name>
    <dbReference type="NCBI Taxonomy" id="58346"/>
    <lineage>
        <taxon>Bacteria</taxon>
        <taxon>Bacillati</taxon>
        <taxon>Actinomycetota</taxon>
        <taxon>Actinomycetes</taxon>
        <taxon>Kitasatosporales</taxon>
        <taxon>Streptomycetaceae</taxon>
        <taxon>Streptomyces</taxon>
    </lineage>
</organism>
<evidence type="ECO:0000256" key="1">
    <source>
        <dbReference type="SAM" id="MobiDB-lite"/>
    </source>
</evidence>
<feature type="compositionally biased region" description="Polar residues" evidence="1">
    <location>
        <begin position="127"/>
        <end position="145"/>
    </location>
</feature>
<protein>
    <submittedName>
        <fullName evidence="2">Uncharacterized protein</fullName>
    </submittedName>
</protein>
<dbReference type="Proteomes" id="UP000194225">
    <property type="component" value="Unassembled WGS sequence"/>
</dbReference>
<evidence type="ECO:0000313" key="2">
    <source>
        <dbReference type="EMBL" id="OSY47499.1"/>
    </source>
</evidence>